<proteinExistence type="predicted"/>
<protein>
    <submittedName>
        <fullName evidence="2">Uncharacterized protein</fullName>
    </submittedName>
</protein>
<organism evidence="2 3">
    <name type="scientific">Haloarcula argentinensis</name>
    <dbReference type="NCBI Taxonomy" id="43776"/>
    <lineage>
        <taxon>Archaea</taxon>
        <taxon>Methanobacteriati</taxon>
        <taxon>Methanobacteriota</taxon>
        <taxon>Stenosarchaea group</taxon>
        <taxon>Halobacteria</taxon>
        <taxon>Halobacteriales</taxon>
        <taxon>Haloarculaceae</taxon>
        <taxon>Haloarcula</taxon>
    </lineage>
</organism>
<comment type="caution">
    <text evidence="2">The sequence shown here is derived from an EMBL/GenBank/DDBJ whole genome shotgun (WGS) entry which is preliminary data.</text>
</comment>
<dbReference type="Proteomes" id="UP000641625">
    <property type="component" value="Unassembled WGS sequence"/>
</dbReference>
<feature type="region of interest" description="Disordered" evidence="1">
    <location>
        <begin position="144"/>
        <end position="166"/>
    </location>
</feature>
<feature type="compositionally biased region" description="Acidic residues" evidence="1">
    <location>
        <begin position="149"/>
        <end position="166"/>
    </location>
</feature>
<evidence type="ECO:0000256" key="1">
    <source>
        <dbReference type="SAM" id="MobiDB-lite"/>
    </source>
</evidence>
<sequence>MSYHKDEIDRLNEELLNYQEVADPAAIDAAEEKRSEAEPDLSEIMRPNAYERHLNTFLAEAADALEAGERDDPLCDCPRPTCPLKRQALPPQVLDAPSLDEGIRLYQRDHVGSAAVLDDARTSFNETCAEVKSVLREAVGLIKQRNLESSDDESDETDADTETARV</sequence>
<dbReference type="EMBL" id="WOWA01000007">
    <property type="protein sequence ID" value="NLV14357.1"/>
    <property type="molecule type" value="Genomic_DNA"/>
</dbReference>
<accession>A0A847UPC3</accession>
<gene>
    <name evidence="2" type="ORF">GOC77_13905</name>
</gene>
<name>A0A847UPC3_HALAR</name>
<dbReference type="RefSeq" id="WP_170097783.1">
    <property type="nucleotide sequence ID" value="NZ_WOWA01000007.1"/>
</dbReference>
<evidence type="ECO:0000313" key="3">
    <source>
        <dbReference type="Proteomes" id="UP000641625"/>
    </source>
</evidence>
<reference evidence="2" key="1">
    <citation type="submission" date="2019-12" db="EMBL/GenBank/DDBJ databases">
        <title>Whole genome sequencing of Haloarcula argentinensis strain pws5.</title>
        <authorList>
            <person name="Verma D.K."/>
            <person name="Gopal K."/>
            <person name="Prasad E.S."/>
        </authorList>
    </citation>
    <scope>NUCLEOTIDE SEQUENCE</scope>
    <source>
        <strain evidence="2">Pws5</strain>
    </source>
</reference>
<evidence type="ECO:0000313" key="2">
    <source>
        <dbReference type="EMBL" id="NLV14357.1"/>
    </source>
</evidence>
<dbReference type="AlphaFoldDB" id="A0A847UPC3"/>